<dbReference type="GO" id="GO:0098552">
    <property type="term" value="C:side of membrane"/>
    <property type="evidence" value="ECO:0007669"/>
    <property type="project" value="UniProtKB-KW"/>
</dbReference>
<dbReference type="SMART" id="SM00747">
    <property type="entry name" value="CFEM"/>
    <property type="match status" value="1"/>
</dbReference>
<evidence type="ECO:0000313" key="20">
    <source>
        <dbReference type="Proteomes" id="UP000799423"/>
    </source>
</evidence>
<comment type="subcellular location">
    <subcellularLocation>
        <location evidence="2">Membrane</location>
        <topology evidence="2">Lipid-anchor</topology>
        <topology evidence="2">GPI-anchor</topology>
    </subcellularLocation>
    <subcellularLocation>
        <location evidence="1">Membrane</location>
        <topology evidence="1">Multi-pass membrane protein</topology>
    </subcellularLocation>
    <subcellularLocation>
        <location evidence="3">Secreted</location>
    </subcellularLocation>
</comment>
<evidence type="ECO:0000256" key="5">
    <source>
        <dbReference type="ARBA" id="ARBA00022525"/>
    </source>
</evidence>
<proteinExistence type="inferred from homology"/>
<evidence type="ECO:0000256" key="13">
    <source>
        <dbReference type="ARBA" id="ARBA00038359"/>
    </source>
</evidence>
<protein>
    <recommendedName>
        <fullName evidence="18">CFEM domain-containing protein</fullName>
    </recommendedName>
</protein>
<feature type="disulfide bond" evidence="14">
    <location>
        <begin position="34"/>
        <end position="74"/>
    </location>
</feature>
<keyword evidence="9 16" id="KW-1133">Transmembrane helix</keyword>
<evidence type="ECO:0000256" key="16">
    <source>
        <dbReference type="SAM" id="Phobius"/>
    </source>
</evidence>
<dbReference type="EMBL" id="MU006324">
    <property type="protein sequence ID" value="KAF2847667.1"/>
    <property type="molecule type" value="Genomic_DNA"/>
</dbReference>
<gene>
    <name evidence="19" type="ORF">T440DRAFT_190984</name>
</gene>
<evidence type="ECO:0000256" key="12">
    <source>
        <dbReference type="ARBA" id="ARBA00023288"/>
    </source>
</evidence>
<evidence type="ECO:0000256" key="15">
    <source>
        <dbReference type="SAM" id="MobiDB-lite"/>
    </source>
</evidence>
<evidence type="ECO:0000256" key="4">
    <source>
        <dbReference type="ARBA" id="ARBA00010031"/>
    </source>
</evidence>
<dbReference type="Proteomes" id="UP000799423">
    <property type="component" value="Unassembled WGS sequence"/>
</dbReference>
<feature type="transmembrane region" description="Helical" evidence="16">
    <location>
        <begin position="342"/>
        <end position="362"/>
    </location>
</feature>
<feature type="disulfide bond" evidence="14">
    <location>
        <begin position="57"/>
        <end position="90"/>
    </location>
</feature>
<feature type="transmembrane region" description="Helical" evidence="16">
    <location>
        <begin position="261"/>
        <end position="285"/>
    </location>
</feature>
<keyword evidence="5" id="KW-0964">Secreted</keyword>
<evidence type="ECO:0000313" key="19">
    <source>
        <dbReference type="EMBL" id="KAF2847667.1"/>
    </source>
</evidence>
<feature type="transmembrane region" description="Helical" evidence="16">
    <location>
        <begin position="177"/>
        <end position="202"/>
    </location>
</feature>
<dbReference type="InterPro" id="IPR052337">
    <property type="entry name" value="SAT4-like"/>
</dbReference>
<keyword evidence="20" id="KW-1185">Reference proteome</keyword>
<feature type="domain" description="CFEM" evidence="18">
    <location>
        <begin position="2"/>
        <end position="117"/>
    </location>
</feature>
<dbReference type="Pfam" id="PF20684">
    <property type="entry name" value="Fung_rhodopsin"/>
    <property type="match status" value="1"/>
</dbReference>
<keyword evidence="6" id="KW-0325">Glycoprotein</keyword>
<accession>A0A6A7AZ56</accession>
<evidence type="ECO:0000259" key="18">
    <source>
        <dbReference type="PROSITE" id="PS52012"/>
    </source>
</evidence>
<feature type="compositionally biased region" description="Polar residues" evidence="15">
    <location>
        <begin position="403"/>
        <end position="412"/>
    </location>
</feature>
<comment type="similarity">
    <text evidence="13">Belongs to the SAT4 family.</text>
</comment>
<dbReference type="Pfam" id="PF05730">
    <property type="entry name" value="CFEM"/>
    <property type="match status" value="1"/>
</dbReference>
<feature type="region of interest" description="Disordered" evidence="15">
    <location>
        <begin position="380"/>
        <end position="412"/>
    </location>
</feature>
<evidence type="ECO:0000256" key="11">
    <source>
        <dbReference type="ARBA" id="ARBA00023157"/>
    </source>
</evidence>
<evidence type="ECO:0000256" key="9">
    <source>
        <dbReference type="ARBA" id="ARBA00022989"/>
    </source>
</evidence>
<name>A0A6A7AZ56_9PLEO</name>
<evidence type="ECO:0000256" key="10">
    <source>
        <dbReference type="ARBA" id="ARBA00023136"/>
    </source>
</evidence>
<sequence length="457" mass="50671">MRSLQWLLPLLVWAQVGHTQQSGLLAIIAQFPTCAQTCLASSATQTSCQLTNTTCICADANLQSAVEDCVLKTCTLRQALTTKNLTATTCHAPERYRGESIRVSNLILAVVTAFCGLSRVIFKAVYSIGELGWDDYSVIAALIAGAPSVVIIDRGIVPNGLGRDIYTVPFDHITNFVRYLYALEVLYFLQIALLKLTLLFFFLRIFPKPLIRRLLWGTVTFNVLCGFSFVLVAIFQCQPISYYWTSWDKERPGKCIDVNALAWSNAIISILLDVWMLVLPLYEIFHLQLSWRKKLSVAVMFCVGTFVTVVSILRLQYLVTFAASSNPTWDQADVIRWSNVEIHVGIICACLPALRVILVKLFPTLMGTTEQPSQPYYAYGSHTGGRSHGASKRHSGMVPGLGKSSQASSQPPHTITYTQTFEVQHTENDETSLVQMDVFSNKKAKQNASSSTSVSSL</sequence>
<comment type="similarity">
    <text evidence="4">Belongs to the RBT5 family.</text>
</comment>
<evidence type="ECO:0000256" key="7">
    <source>
        <dbReference type="ARBA" id="ARBA00022692"/>
    </source>
</evidence>
<feature type="transmembrane region" description="Helical" evidence="16">
    <location>
        <begin position="214"/>
        <end position="241"/>
    </location>
</feature>
<comment type="caution">
    <text evidence="14">Lacks conserved residue(s) required for the propagation of feature annotation.</text>
</comment>
<feature type="disulfide bond" evidence="14">
    <location>
        <begin position="48"/>
        <end position="55"/>
    </location>
</feature>
<feature type="chain" id="PRO_5025461747" description="CFEM domain-containing protein" evidence="17">
    <location>
        <begin position="20"/>
        <end position="457"/>
    </location>
</feature>
<keyword evidence="8 17" id="KW-0732">Signal</keyword>
<evidence type="ECO:0000256" key="1">
    <source>
        <dbReference type="ARBA" id="ARBA00004141"/>
    </source>
</evidence>
<keyword evidence="6" id="KW-0336">GPI-anchor</keyword>
<evidence type="ECO:0000256" key="14">
    <source>
        <dbReference type="PROSITE-ProRule" id="PRU01356"/>
    </source>
</evidence>
<evidence type="ECO:0000256" key="2">
    <source>
        <dbReference type="ARBA" id="ARBA00004589"/>
    </source>
</evidence>
<dbReference type="InterPro" id="IPR008427">
    <property type="entry name" value="Extracellular_membr_CFEM_dom"/>
</dbReference>
<dbReference type="PANTHER" id="PTHR33048:SF143">
    <property type="entry name" value="EXTRACELLULAR MEMBRANE PROTEIN CFEM DOMAIN-CONTAINING PROTEIN-RELATED"/>
    <property type="match status" value="1"/>
</dbReference>
<organism evidence="19 20">
    <name type="scientific">Plenodomus tracheiphilus IPT5</name>
    <dbReference type="NCBI Taxonomy" id="1408161"/>
    <lineage>
        <taxon>Eukaryota</taxon>
        <taxon>Fungi</taxon>
        <taxon>Dikarya</taxon>
        <taxon>Ascomycota</taxon>
        <taxon>Pezizomycotina</taxon>
        <taxon>Dothideomycetes</taxon>
        <taxon>Pleosporomycetidae</taxon>
        <taxon>Pleosporales</taxon>
        <taxon>Pleosporineae</taxon>
        <taxon>Leptosphaeriaceae</taxon>
        <taxon>Plenodomus</taxon>
    </lineage>
</organism>
<keyword evidence="10 16" id="KW-0472">Membrane</keyword>
<evidence type="ECO:0000256" key="6">
    <source>
        <dbReference type="ARBA" id="ARBA00022622"/>
    </source>
</evidence>
<dbReference type="PANTHER" id="PTHR33048">
    <property type="entry name" value="PTH11-LIKE INTEGRAL MEMBRANE PROTEIN (AFU_ORTHOLOGUE AFUA_5G11245)"/>
    <property type="match status" value="1"/>
</dbReference>
<dbReference type="OrthoDB" id="2496787at2759"/>
<dbReference type="PROSITE" id="PS52012">
    <property type="entry name" value="CFEM"/>
    <property type="match status" value="1"/>
</dbReference>
<reference evidence="19" key="1">
    <citation type="submission" date="2020-01" db="EMBL/GenBank/DDBJ databases">
        <authorList>
            <consortium name="DOE Joint Genome Institute"/>
            <person name="Haridas S."/>
            <person name="Albert R."/>
            <person name="Binder M."/>
            <person name="Bloem J."/>
            <person name="Labutti K."/>
            <person name="Salamov A."/>
            <person name="Andreopoulos B."/>
            <person name="Baker S.E."/>
            <person name="Barry K."/>
            <person name="Bills G."/>
            <person name="Bluhm B.H."/>
            <person name="Cannon C."/>
            <person name="Castanera R."/>
            <person name="Culley D.E."/>
            <person name="Daum C."/>
            <person name="Ezra D."/>
            <person name="Gonzalez J.B."/>
            <person name="Henrissat B."/>
            <person name="Kuo A."/>
            <person name="Liang C."/>
            <person name="Lipzen A."/>
            <person name="Lutzoni F."/>
            <person name="Magnuson J."/>
            <person name="Mondo S."/>
            <person name="Nolan M."/>
            <person name="Ohm R."/>
            <person name="Pangilinan J."/>
            <person name="Park H.-J."/>
            <person name="Ramirez L."/>
            <person name="Alfaro M."/>
            <person name="Sun H."/>
            <person name="Tritt A."/>
            <person name="Yoshinaga Y."/>
            <person name="Zwiers L.-H."/>
            <person name="Turgeon B.G."/>
            <person name="Goodwin S.B."/>
            <person name="Spatafora J.W."/>
            <person name="Crous P.W."/>
            <person name="Grigoriev I.V."/>
        </authorList>
    </citation>
    <scope>NUCLEOTIDE SEQUENCE</scope>
    <source>
        <strain evidence="19">IPT5</strain>
    </source>
</reference>
<keyword evidence="12" id="KW-0449">Lipoprotein</keyword>
<keyword evidence="11 14" id="KW-1015">Disulfide bond</keyword>
<evidence type="ECO:0000256" key="17">
    <source>
        <dbReference type="SAM" id="SignalP"/>
    </source>
</evidence>
<evidence type="ECO:0000256" key="3">
    <source>
        <dbReference type="ARBA" id="ARBA00004613"/>
    </source>
</evidence>
<feature type="disulfide bond" evidence="14">
    <location>
        <begin position="38"/>
        <end position="69"/>
    </location>
</feature>
<keyword evidence="7 16" id="KW-0812">Transmembrane</keyword>
<dbReference type="InterPro" id="IPR049326">
    <property type="entry name" value="Rhodopsin_dom_fungi"/>
</dbReference>
<feature type="signal peptide" evidence="17">
    <location>
        <begin position="1"/>
        <end position="19"/>
    </location>
</feature>
<dbReference type="AlphaFoldDB" id="A0A6A7AZ56"/>
<feature type="transmembrane region" description="Helical" evidence="16">
    <location>
        <begin position="297"/>
        <end position="322"/>
    </location>
</feature>
<feature type="transmembrane region" description="Helical" evidence="16">
    <location>
        <begin position="106"/>
        <end position="126"/>
    </location>
</feature>
<dbReference type="GO" id="GO:0005576">
    <property type="term" value="C:extracellular region"/>
    <property type="evidence" value="ECO:0007669"/>
    <property type="project" value="UniProtKB-SubCell"/>
</dbReference>
<evidence type="ECO:0000256" key="8">
    <source>
        <dbReference type="ARBA" id="ARBA00022729"/>
    </source>
</evidence>